<dbReference type="PROSITE" id="PS50082">
    <property type="entry name" value="WD_REPEATS_2"/>
    <property type="match status" value="1"/>
</dbReference>
<evidence type="ECO:0000256" key="3">
    <source>
        <dbReference type="ARBA" id="ARBA00022737"/>
    </source>
</evidence>
<protein>
    <submittedName>
        <fullName evidence="5">Uncharacterized protein</fullName>
    </submittedName>
</protein>
<evidence type="ECO:0000313" key="5">
    <source>
        <dbReference type="EMBL" id="CAF0907754.1"/>
    </source>
</evidence>
<dbReference type="SMART" id="SM00320">
    <property type="entry name" value="WD40"/>
    <property type="match status" value="4"/>
</dbReference>
<accession>A0A814A536</accession>
<keyword evidence="6" id="KW-1185">Reference proteome</keyword>
<dbReference type="GO" id="GO:0043130">
    <property type="term" value="F:ubiquitin binding"/>
    <property type="evidence" value="ECO:0007669"/>
    <property type="project" value="TreeGrafter"/>
</dbReference>
<proteinExistence type="predicted"/>
<dbReference type="OrthoDB" id="25131at2759"/>
<feature type="repeat" description="WD" evidence="4">
    <location>
        <begin position="350"/>
        <end position="391"/>
    </location>
</feature>
<dbReference type="InterPro" id="IPR015943">
    <property type="entry name" value="WD40/YVTN_repeat-like_dom_sf"/>
</dbReference>
<sequence>MEEANLTKSLEAEFEKIKSNIDKKINDFKNRSKNNMIRCNFDAVLKKINLSRQKSLNNVNGIYDSLEKCVTNELDEFNSFLLAPIEQFRLKIEELSEDTYHHPSKKLKRDSSDESAQKDDDYETILKRRIDIINEIKETIDLQAIFDKKLNENWSHLDFIDSKFKKFEEKLNYQIALKQNNEDKNLEIKFLSEISDEKLLSSTSNELIVWNRKTCQSVNRINTFSHEITSVLPLDTEGVLIAVGFIDGIIKILNNQTKHEIQNIQAHDIKITSLVALNELEFVSGSLHGELKIWKKIEDFNSVWRSKKLKGSITCILSYNLNGQPLIVCGLNSGTIVNIVARKPISYYGNFKHTEAILCLEKLESKNYLFAGSSDNLINLWCMESKQLIHTISHHNTEIKCLKIVDDSRLLSLTDNRLILSNLHELEIIKEAYLYQDGVTCSIITNKFTIVNGTFNKNVNFFFPNIRI</sequence>
<dbReference type="GO" id="GO:0005737">
    <property type="term" value="C:cytoplasm"/>
    <property type="evidence" value="ECO:0007669"/>
    <property type="project" value="TreeGrafter"/>
</dbReference>
<dbReference type="InterPro" id="IPR001680">
    <property type="entry name" value="WD40_rpt"/>
</dbReference>
<evidence type="ECO:0000313" key="6">
    <source>
        <dbReference type="Proteomes" id="UP000663879"/>
    </source>
</evidence>
<comment type="caution">
    <text evidence="5">The sequence shown here is derived from an EMBL/GenBank/DDBJ whole genome shotgun (WGS) entry which is preliminary data.</text>
</comment>
<dbReference type="SUPFAM" id="SSF50978">
    <property type="entry name" value="WD40 repeat-like"/>
    <property type="match status" value="1"/>
</dbReference>
<dbReference type="PANTHER" id="PTHR19849">
    <property type="entry name" value="PHOSPHOLIPASE A-2-ACTIVATING PROTEIN"/>
    <property type="match status" value="1"/>
</dbReference>
<dbReference type="GO" id="GO:0005634">
    <property type="term" value="C:nucleus"/>
    <property type="evidence" value="ECO:0007669"/>
    <property type="project" value="TreeGrafter"/>
</dbReference>
<dbReference type="Proteomes" id="UP000663879">
    <property type="component" value="Unassembled WGS sequence"/>
</dbReference>
<dbReference type="Gene3D" id="2.130.10.10">
    <property type="entry name" value="YVTN repeat-like/Quinoprotein amine dehydrogenase"/>
    <property type="match status" value="2"/>
</dbReference>
<dbReference type="PANTHER" id="PTHR19849:SF0">
    <property type="entry name" value="PHOSPHOLIPASE A-2-ACTIVATING PROTEIN"/>
    <property type="match status" value="1"/>
</dbReference>
<dbReference type="GO" id="GO:0043161">
    <property type="term" value="P:proteasome-mediated ubiquitin-dependent protein catabolic process"/>
    <property type="evidence" value="ECO:0007669"/>
    <property type="project" value="TreeGrafter"/>
</dbReference>
<evidence type="ECO:0000256" key="2">
    <source>
        <dbReference type="ARBA" id="ARBA00022574"/>
    </source>
</evidence>
<dbReference type="GO" id="GO:0010992">
    <property type="term" value="P:ubiquitin recycling"/>
    <property type="evidence" value="ECO:0007669"/>
    <property type="project" value="TreeGrafter"/>
</dbReference>
<keyword evidence="3" id="KW-0677">Repeat</keyword>
<dbReference type="AlphaFoldDB" id="A0A814A536"/>
<gene>
    <name evidence="5" type="ORF">OXX778_LOCUS11736</name>
</gene>
<evidence type="ECO:0000256" key="4">
    <source>
        <dbReference type="PROSITE-ProRule" id="PRU00221"/>
    </source>
</evidence>
<dbReference type="InterPro" id="IPR036322">
    <property type="entry name" value="WD40_repeat_dom_sf"/>
</dbReference>
<organism evidence="5 6">
    <name type="scientific">Brachionus calyciflorus</name>
    <dbReference type="NCBI Taxonomy" id="104777"/>
    <lineage>
        <taxon>Eukaryota</taxon>
        <taxon>Metazoa</taxon>
        <taxon>Spiralia</taxon>
        <taxon>Gnathifera</taxon>
        <taxon>Rotifera</taxon>
        <taxon>Eurotatoria</taxon>
        <taxon>Monogononta</taxon>
        <taxon>Pseudotrocha</taxon>
        <taxon>Ploima</taxon>
        <taxon>Brachionidae</taxon>
        <taxon>Brachionus</taxon>
    </lineage>
</organism>
<dbReference type="Pfam" id="PF00400">
    <property type="entry name" value="WD40"/>
    <property type="match status" value="1"/>
</dbReference>
<dbReference type="EMBL" id="CAJNOC010002029">
    <property type="protein sequence ID" value="CAF0907754.1"/>
    <property type="molecule type" value="Genomic_DNA"/>
</dbReference>
<keyword evidence="1" id="KW-0963">Cytoplasm</keyword>
<evidence type="ECO:0000256" key="1">
    <source>
        <dbReference type="ARBA" id="ARBA00022490"/>
    </source>
</evidence>
<keyword evidence="2 4" id="KW-0853">WD repeat</keyword>
<name>A0A814A536_9BILA</name>
<reference evidence="5" key="1">
    <citation type="submission" date="2021-02" db="EMBL/GenBank/DDBJ databases">
        <authorList>
            <person name="Nowell W R."/>
        </authorList>
    </citation>
    <scope>NUCLEOTIDE SEQUENCE</scope>
    <source>
        <strain evidence="5">Ploen Becks lab</strain>
    </source>
</reference>